<dbReference type="AlphaFoldDB" id="A0A0A5I887"/>
<proteinExistence type="predicted"/>
<evidence type="ECO:0000313" key="2">
    <source>
        <dbReference type="Proteomes" id="UP000030528"/>
    </source>
</evidence>
<dbReference type="OrthoDB" id="8858565at2"/>
<dbReference type="Proteomes" id="UP000030528">
    <property type="component" value="Unassembled WGS sequence"/>
</dbReference>
<dbReference type="RefSeq" id="WP_036769903.1">
    <property type="nucleotide sequence ID" value="NZ_AULI01000002.1"/>
</dbReference>
<dbReference type="InterPro" id="IPR018691">
    <property type="entry name" value="DUF2188"/>
</dbReference>
<reference evidence="1 2" key="1">
    <citation type="submission" date="2013-08" db="EMBL/GenBank/DDBJ databases">
        <authorList>
            <person name="Huang J."/>
            <person name="Wang G."/>
        </authorList>
    </citation>
    <scope>NUCLEOTIDE SEQUENCE [LARGE SCALE GENOMIC DNA]</scope>
    <source>
        <strain evidence="1 2">JSM 076056</strain>
    </source>
</reference>
<accession>A0A0A5I887</accession>
<dbReference type="EMBL" id="AVPE01000008">
    <property type="protein sequence ID" value="KGX92032.1"/>
    <property type="molecule type" value="Genomic_DNA"/>
</dbReference>
<comment type="caution">
    <text evidence="1">The sequence shown here is derived from an EMBL/GenBank/DDBJ whole genome shotgun (WGS) entry which is preliminary data.</text>
</comment>
<protein>
    <recommendedName>
        <fullName evidence="3">DUF2188 domain-containing protein</fullName>
    </recommendedName>
</protein>
<gene>
    <name evidence="1" type="ORF">N781_03175</name>
</gene>
<dbReference type="eggNOG" id="COG4876">
    <property type="taxonomic scope" value="Bacteria"/>
</dbReference>
<evidence type="ECO:0008006" key="3">
    <source>
        <dbReference type="Google" id="ProtNLM"/>
    </source>
</evidence>
<keyword evidence="2" id="KW-1185">Reference proteome</keyword>
<evidence type="ECO:0000313" key="1">
    <source>
        <dbReference type="EMBL" id="KGX92032.1"/>
    </source>
</evidence>
<name>A0A0A5I887_9BACI</name>
<dbReference type="STRING" id="1385510.GCA_000425205_00503"/>
<sequence>MAKNRWTKQDYPESMKNLPDEVREKAIEIANALLDEEDMPEGRAIAIATSQAQKSEGSTDKDTVYHVVPQEERWAVMKEDAKQASYMADTKDDAMERARDLMNKHDAILVVHKADGTVQQQINQK</sequence>
<organism evidence="1 2">
    <name type="scientific">Pontibacillus halophilus JSM 076056 = DSM 19796</name>
    <dbReference type="NCBI Taxonomy" id="1385510"/>
    <lineage>
        <taxon>Bacteria</taxon>
        <taxon>Bacillati</taxon>
        <taxon>Bacillota</taxon>
        <taxon>Bacilli</taxon>
        <taxon>Bacillales</taxon>
        <taxon>Bacillaceae</taxon>
        <taxon>Pontibacillus</taxon>
    </lineage>
</organism>
<dbReference type="Pfam" id="PF09954">
    <property type="entry name" value="DUF2188"/>
    <property type="match status" value="1"/>
</dbReference>